<gene>
    <name evidence="1" type="ORF">EXIGLDRAFT_627794</name>
</gene>
<dbReference type="AlphaFoldDB" id="A0A165C5K2"/>
<feature type="non-terminal residue" evidence="1">
    <location>
        <position position="120"/>
    </location>
</feature>
<accession>A0A165C5K2</accession>
<dbReference type="Proteomes" id="UP000077266">
    <property type="component" value="Unassembled WGS sequence"/>
</dbReference>
<dbReference type="EMBL" id="KV426360">
    <property type="protein sequence ID" value="KZV81862.1"/>
    <property type="molecule type" value="Genomic_DNA"/>
</dbReference>
<keyword evidence="2" id="KW-1185">Reference proteome</keyword>
<proteinExistence type="predicted"/>
<dbReference type="STRING" id="1314781.A0A165C5K2"/>
<evidence type="ECO:0000313" key="2">
    <source>
        <dbReference type="Proteomes" id="UP000077266"/>
    </source>
</evidence>
<name>A0A165C5K2_EXIGL</name>
<dbReference type="OrthoDB" id="2205812at2759"/>
<sequence>MTHKCRTVRDAASLAEILTNGRHKKRKNCACDQCKAIRLHTACENPHKCAETAKQILNQLQPKWNPLYNKPVDNLDLNPMQQEANAQAILLNTPVRFDPNTSAPHLSETYRVFTNSPPSE</sequence>
<protein>
    <submittedName>
        <fullName evidence="1">Uncharacterized protein</fullName>
    </submittedName>
</protein>
<dbReference type="InParanoid" id="A0A165C5K2"/>
<reference evidence="1 2" key="1">
    <citation type="journal article" date="2016" name="Mol. Biol. Evol.">
        <title>Comparative Genomics of Early-Diverging Mushroom-Forming Fungi Provides Insights into the Origins of Lignocellulose Decay Capabilities.</title>
        <authorList>
            <person name="Nagy L.G."/>
            <person name="Riley R."/>
            <person name="Tritt A."/>
            <person name="Adam C."/>
            <person name="Daum C."/>
            <person name="Floudas D."/>
            <person name="Sun H."/>
            <person name="Yadav J.S."/>
            <person name="Pangilinan J."/>
            <person name="Larsson K.H."/>
            <person name="Matsuura K."/>
            <person name="Barry K."/>
            <person name="Labutti K."/>
            <person name="Kuo R."/>
            <person name="Ohm R.A."/>
            <person name="Bhattacharya S.S."/>
            <person name="Shirouzu T."/>
            <person name="Yoshinaga Y."/>
            <person name="Martin F.M."/>
            <person name="Grigoriev I.V."/>
            <person name="Hibbett D.S."/>
        </authorList>
    </citation>
    <scope>NUCLEOTIDE SEQUENCE [LARGE SCALE GENOMIC DNA]</scope>
    <source>
        <strain evidence="1 2">HHB12029</strain>
    </source>
</reference>
<organism evidence="1 2">
    <name type="scientific">Exidia glandulosa HHB12029</name>
    <dbReference type="NCBI Taxonomy" id="1314781"/>
    <lineage>
        <taxon>Eukaryota</taxon>
        <taxon>Fungi</taxon>
        <taxon>Dikarya</taxon>
        <taxon>Basidiomycota</taxon>
        <taxon>Agaricomycotina</taxon>
        <taxon>Agaricomycetes</taxon>
        <taxon>Auriculariales</taxon>
        <taxon>Exidiaceae</taxon>
        <taxon>Exidia</taxon>
    </lineage>
</organism>
<evidence type="ECO:0000313" key="1">
    <source>
        <dbReference type="EMBL" id="KZV81862.1"/>
    </source>
</evidence>